<organism evidence="15 16">
    <name type="scientific">Caulobacter vibrioides (strain ATCC 19089 / CIP 103742 / CB 15)</name>
    <name type="common">Caulobacter crescentus</name>
    <dbReference type="NCBI Taxonomy" id="190650"/>
    <lineage>
        <taxon>Bacteria</taxon>
        <taxon>Pseudomonadati</taxon>
        <taxon>Pseudomonadota</taxon>
        <taxon>Alphaproteobacteria</taxon>
        <taxon>Caulobacterales</taxon>
        <taxon>Caulobacteraceae</taxon>
        <taxon>Caulobacter</taxon>
    </lineage>
</organism>
<keyword evidence="16" id="KW-1185">Reference proteome</keyword>
<evidence type="ECO:0000259" key="14">
    <source>
        <dbReference type="Pfam" id="PF07715"/>
    </source>
</evidence>
<dbReference type="BioCyc" id="CAULO:CC3461-MONOMER"/>
<keyword evidence="15" id="KW-0675">Receptor</keyword>
<evidence type="ECO:0000256" key="1">
    <source>
        <dbReference type="ARBA" id="ARBA00004571"/>
    </source>
</evidence>
<dbReference type="eggNOG" id="COG4772">
    <property type="taxonomic scope" value="Bacteria"/>
</dbReference>
<evidence type="ECO:0000256" key="10">
    <source>
        <dbReference type="ARBA" id="ARBA00023237"/>
    </source>
</evidence>
<dbReference type="Pfam" id="PF00593">
    <property type="entry name" value="TonB_dep_Rec_b-barrel"/>
    <property type="match status" value="1"/>
</dbReference>
<comment type="similarity">
    <text evidence="11 12">Belongs to the TonB-dependent receptor family.</text>
</comment>
<evidence type="ECO:0000256" key="9">
    <source>
        <dbReference type="ARBA" id="ARBA00023136"/>
    </source>
</evidence>
<dbReference type="InterPro" id="IPR039426">
    <property type="entry name" value="TonB-dep_rcpt-like"/>
</dbReference>
<dbReference type="PROSITE" id="PS52016">
    <property type="entry name" value="TONB_DEPENDENT_REC_3"/>
    <property type="match status" value="1"/>
</dbReference>
<evidence type="ECO:0000256" key="8">
    <source>
        <dbReference type="ARBA" id="ARBA00023077"/>
    </source>
</evidence>
<keyword evidence="9 11" id="KW-0472">Membrane</keyword>
<keyword evidence="10 11" id="KW-0998">Cell outer membrane</keyword>
<evidence type="ECO:0000256" key="4">
    <source>
        <dbReference type="ARBA" id="ARBA00022496"/>
    </source>
</evidence>
<dbReference type="InterPro" id="IPR012910">
    <property type="entry name" value="Plug_dom"/>
</dbReference>
<evidence type="ECO:0000256" key="2">
    <source>
        <dbReference type="ARBA" id="ARBA00022448"/>
    </source>
</evidence>
<dbReference type="EMBL" id="AE005673">
    <property type="protein sequence ID" value="AAK25423.1"/>
    <property type="molecule type" value="Genomic_DNA"/>
</dbReference>
<dbReference type="KEGG" id="ccr:CC_3461"/>
<evidence type="ECO:0000313" key="16">
    <source>
        <dbReference type="Proteomes" id="UP000001816"/>
    </source>
</evidence>
<dbReference type="Pfam" id="PF07715">
    <property type="entry name" value="Plug"/>
    <property type="match status" value="1"/>
</dbReference>
<evidence type="ECO:0000259" key="13">
    <source>
        <dbReference type="Pfam" id="PF00593"/>
    </source>
</evidence>
<gene>
    <name evidence="15" type="ordered locus">CC_3461</name>
</gene>
<evidence type="ECO:0000256" key="5">
    <source>
        <dbReference type="ARBA" id="ARBA00022692"/>
    </source>
</evidence>
<dbReference type="STRING" id="190650.CC_3461"/>
<dbReference type="Proteomes" id="UP000001816">
    <property type="component" value="Chromosome"/>
</dbReference>
<evidence type="ECO:0000256" key="7">
    <source>
        <dbReference type="ARBA" id="ARBA00023065"/>
    </source>
</evidence>
<dbReference type="InterPro" id="IPR000531">
    <property type="entry name" value="Beta-barrel_TonB"/>
</dbReference>
<dbReference type="GO" id="GO:0009279">
    <property type="term" value="C:cell outer membrane"/>
    <property type="evidence" value="ECO:0007669"/>
    <property type="project" value="UniProtKB-SubCell"/>
</dbReference>
<evidence type="ECO:0000256" key="3">
    <source>
        <dbReference type="ARBA" id="ARBA00022452"/>
    </source>
</evidence>
<protein>
    <submittedName>
        <fullName evidence="15">TonB-dependent receptor</fullName>
    </submittedName>
</protein>
<keyword evidence="8 12" id="KW-0798">TonB box</keyword>
<feature type="domain" description="TonB-dependent receptor-like beta-barrel" evidence="13">
    <location>
        <begin position="323"/>
        <end position="810"/>
    </location>
</feature>
<dbReference type="GO" id="GO:0006826">
    <property type="term" value="P:iron ion transport"/>
    <property type="evidence" value="ECO:0007669"/>
    <property type="project" value="UniProtKB-KW"/>
</dbReference>
<dbReference type="EnsemblBacteria" id="AAK25423">
    <property type="protein sequence ID" value="AAK25423"/>
    <property type="gene ID" value="CC_3461"/>
</dbReference>
<keyword evidence="5 11" id="KW-0812">Transmembrane</keyword>
<comment type="subcellular location">
    <subcellularLocation>
        <location evidence="1 11">Cell outer membrane</location>
        <topology evidence="1 11">Multi-pass membrane protein</topology>
    </subcellularLocation>
</comment>
<evidence type="ECO:0000256" key="11">
    <source>
        <dbReference type="PROSITE-ProRule" id="PRU01360"/>
    </source>
</evidence>
<keyword evidence="6" id="KW-0408">Iron</keyword>
<dbReference type="PATRIC" id="fig|190650.5.peg.3471"/>
<dbReference type="PIR" id="C87678">
    <property type="entry name" value="C87678"/>
</dbReference>
<keyword evidence="3 11" id="KW-1134">Transmembrane beta strand</keyword>
<dbReference type="PANTHER" id="PTHR32552:SF81">
    <property type="entry name" value="TONB-DEPENDENT OUTER MEMBRANE RECEPTOR"/>
    <property type="match status" value="1"/>
</dbReference>
<dbReference type="HOGENOM" id="CLU_008287_15_1_5"/>
<dbReference type="AlphaFoldDB" id="Q9A2U5"/>
<sequence>MITVLSVSNALILMPSFRVDFHQDEGEPCRCVGSGNSKNAKNTREEIMTIVSSRGRARALFGASALSSLLGAGLVALPSVATAQQADPNAIAEIIVTATKRDATIQDIPFSINAQTEKDIQRSGAVTLEDLSRNVAGLTIQNLGPGQSQVSVRGVSAGQVVRDQPGVKEQVGVYLDESVISLSLFTPDVDLFDLNRVETLRGPQGTLFGSGSVGGTIRYITNQPKLGVSEGTFEANANLVDGDAFGGHVKGAVNIPISDKIAMRAVGYLTQYGGFIDARKEGGKVDKNVNDGTRRGGRLSFYIEPNEQVNFTPRVVYQEIRAGGFNRQETFNLFANNNTTTRPKIQLGEREQYLLLDERFSDNTLLADMTANLKFDAATLTSVTSFISRDITVSRDASALTGSVSVDLGYPAAAVLLPSNLRDTTDLEQFTQELRLASTTDGPLQWVIGGFYSKVDRVYNQRLPTTGYDTYTDAVLGAGTSAAVANGFGKDSPYNAYLPYDIKQKALFGELNYTVGKLTATAGGRYYDFSETRQFKSGGLFANGDNRTDKTSSDGFTPRFLLSYEASDTVTFNAQASKGFRLGGVNDPLNIPLCSAQDRAIFGGYQNYDDETLWNYEGGVKSRFGRVTLNAAAFYTDIKNLQTTLDAGSCSSRVVFNVPKAHTKGVEAELTARLANGLDIGLSGSLLEAEFDSTVKDGTGAVIGGIREGNRLPSVPKFQVSFDVTYSKEVRPGVNGYLKASLQHVGNRFTQASDQENNPRLFVSNLAFGGATGRVPTAVNLALPSYEIVNLSAGLEMQDGVDLTLYVNNLFDENALLSFDRERGGRARLGYAVGQPRTMGVTVRKSF</sequence>
<proteinExistence type="inferred from homology"/>
<keyword evidence="4" id="KW-0410">Iron transport</keyword>
<dbReference type="SUPFAM" id="SSF56935">
    <property type="entry name" value="Porins"/>
    <property type="match status" value="1"/>
</dbReference>
<accession>Q9A2U5</accession>
<keyword evidence="2 11" id="KW-0813">Transport</keyword>
<dbReference type="Gene3D" id="2.40.170.20">
    <property type="entry name" value="TonB-dependent receptor, beta-barrel domain"/>
    <property type="match status" value="1"/>
</dbReference>
<keyword evidence="7" id="KW-0406">Ion transport</keyword>
<name>Q9A2U5_CAUVC</name>
<reference evidence="15 16" key="1">
    <citation type="journal article" date="2001" name="Proc. Natl. Acad. Sci. U.S.A.">
        <title>Complete genome sequence of Caulobacter crescentus.</title>
        <authorList>
            <person name="Nierman W.C."/>
            <person name="Feldblyum T.V."/>
            <person name="Laub M.T."/>
            <person name="Paulsen I.T."/>
            <person name="Nelson K.E."/>
            <person name="Eisen J.A."/>
            <person name="Heidelberg J.F."/>
            <person name="Alley M.R."/>
            <person name="Ohta N."/>
            <person name="Maddock J.R."/>
            <person name="Potocka I."/>
            <person name="Nelson W.C."/>
            <person name="Newton A."/>
            <person name="Stephens C."/>
            <person name="Phadke N.D."/>
            <person name="Ely B."/>
            <person name="DeBoy R.T."/>
            <person name="Dodson R.J."/>
            <person name="Durkin A.S."/>
            <person name="Gwinn M.L."/>
            <person name="Haft D.H."/>
            <person name="Kolonay J.F."/>
            <person name="Smit J."/>
            <person name="Craven M.B."/>
            <person name="Khouri H."/>
            <person name="Shetty J."/>
            <person name="Berry K."/>
            <person name="Utterback T."/>
            <person name="Tran K."/>
            <person name="Wolf A."/>
            <person name="Vamathevan J."/>
            <person name="Ermolaeva M."/>
            <person name="White O."/>
            <person name="Salzberg S.L."/>
            <person name="Venter J.C."/>
            <person name="Shapiro L."/>
            <person name="Fraser C.M."/>
        </authorList>
    </citation>
    <scope>NUCLEOTIDE SEQUENCE [LARGE SCALE GENOMIC DNA]</scope>
    <source>
        <strain evidence="16">ATCC 19089 / CB15</strain>
    </source>
</reference>
<evidence type="ECO:0000256" key="12">
    <source>
        <dbReference type="RuleBase" id="RU003357"/>
    </source>
</evidence>
<evidence type="ECO:0000256" key="6">
    <source>
        <dbReference type="ARBA" id="ARBA00023004"/>
    </source>
</evidence>
<dbReference type="InterPro" id="IPR036942">
    <property type="entry name" value="Beta-barrel_TonB_sf"/>
</dbReference>
<feature type="domain" description="TonB-dependent receptor plug" evidence="14">
    <location>
        <begin position="105"/>
        <end position="216"/>
    </location>
</feature>
<dbReference type="SMR" id="Q9A2U5"/>
<dbReference type="PANTHER" id="PTHR32552">
    <property type="entry name" value="FERRICHROME IRON RECEPTOR-RELATED"/>
    <property type="match status" value="1"/>
</dbReference>
<evidence type="ECO:0000313" key="15">
    <source>
        <dbReference type="EMBL" id="AAK25423.1"/>
    </source>
</evidence>